<sequence length="339" mass="37700">MDVDIRTATPDDLAWTAAIGVSGLILLLFVIFRFGRDSMLTGSSVTYVAQTKDQQHMVRVENPFSIAVENRRSASLSDGIDLVVSSTCQFKMRCYWGLNCSAYHRCNELRWIDLFEGGVDGTLWSQHTLEQGKLFQSDSCEGLRFRAVPYAPIESSKLGNSPRQRLPLVVVMMRDGVSSNCEDTQVVALLSAVHIADDVCKMDTGIVTQYMKQASGRTCALQPLYVPMEEAAGDQDARSSNEPSNPEPLCVVCQASSATHALLPCRHTCVCGACFSKLDACPMCRRRIISFFMVGEESRTEPDSSADAVDEAPRPWRDMGWGQRLWRLNDRLNAWVGMY</sequence>
<name>A0AC60PJK8_IXOPE</name>
<reference evidence="1 2" key="1">
    <citation type="journal article" date="2020" name="Cell">
        <title>Large-Scale Comparative Analyses of Tick Genomes Elucidate Their Genetic Diversity and Vector Capacities.</title>
        <authorList>
            <consortium name="Tick Genome and Microbiome Consortium (TIGMIC)"/>
            <person name="Jia N."/>
            <person name="Wang J."/>
            <person name="Shi W."/>
            <person name="Du L."/>
            <person name="Sun Y."/>
            <person name="Zhan W."/>
            <person name="Jiang J.F."/>
            <person name="Wang Q."/>
            <person name="Zhang B."/>
            <person name="Ji P."/>
            <person name="Bell-Sakyi L."/>
            <person name="Cui X.M."/>
            <person name="Yuan T.T."/>
            <person name="Jiang B.G."/>
            <person name="Yang W.F."/>
            <person name="Lam T.T."/>
            <person name="Chang Q.C."/>
            <person name="Ding S.J."/>
            <person name="Wang X.J."/>
            <person name="Zhu J.G."/>
            <person name="Ruan X.D."/>
            <person name="Zhao L."/>
            <person name="Wei J.T."/>
            <person name="Ye R.Z."/>
            <person name="Que T.C."/>
            <person name="Du C.H."/>
            <person name="Zhou Y.H."/>
            <person name="Cheng J.X."/>
            <person name="Dai P.F."/>
            <person name="Guo W.B."/>
            <person name="Han X.H."/>
            <person name="Huang E.J."/>
            <person name="Li L.F."/>
            <person name="Wei W."/>
            <person name="Gao Y.C."/>
            <person name="Liu J.Z."/>
            <person name="Shao H.Z."/>
            <person name="Wang X."/>
            <person name="Wang C.C."/>
            <person name="Yang T.C."/>
            <person name="Huo Q.B."/>
            <person name="Li W."/>
            <person name="Chen H.Y."/>
            <person name="Chen S.E."/>
            <person name="Zhou L.G."/>
            <person name="Ni X.B."/>
            <person name="Tian J.H."/>
            <person name="Sheng Y."/>
            <person name="Liu T."/>
            <person name="Pan Y.S."/>
            <person name="Xia L.Y."/>
            <person name="Li J."/>
            <person name="Zhao F."/>
            <person name="Cao W.C."/>
        </authorList>
    </citation>
    <scope>NUCLEOTIDE SEQUENCE [LARGE SCALE GENOMIC DNA]</scope>
    <source>
        <strain evidence="1">Iper-2018</strain>
    </source>
</reference>
<gene>
    <name evidence="1" type="ORF">HPB47_003120</name>
</gene>
<evidence type="ECO:0000313" key="2">
    <source>
        <dbReference type="Proteomes" id="UP000805193"/>
    </source>
</evidence>
<keyword evidence="2" id="KW-1185">Reference proteome</keyword>
<comment type="caution">
    <text evidence="1">The sequence shown here is derived from an EMBL/GenBank/DDBJ whole genome shotgun (WGS) entry which is preliminary data.</text>
</comment>
<dbReference type="EMBL" id="JABSTQ010010446">
    <property type="protein sequence ID" value="KAG0420978.1"/>
    <property type="molecule type" value="Genomic_DNA"/>
</dbReference>
<evidence type="ECO:0000313" key="1">
    <source>
        <dbReference type="EMBL" id="KAG0420978.1"/>
    </source>
</evidence>
<proteinExistence type="predicted"/>
<dbReference type="Proteomes" id="UP000805193">
    <property type="component" value="Unassembled WGS sequence"/>
</dbReference>
<protein>
    <submittedName>
        <fullName evidence="1">Uncharacterized protein</fullName>
    </submittedName>
</protein>
<accession>A0AC60PJK8</accession>
<organism evidence="1 2">
    <name type="scientific">Ixodes persulcatus</name>
    <name type="common">Taiga tick</name>
    <dbReference type="NCBI Taxonomy" id="34615"/>
    <lineage>
        <taxon>Eukaryota</taxon>
        <taxon>Metazoa</taxon>
        <taxon>Ecdysozoa</taxon>
        <taxon>Arthropoda</taxon>
        <taxon>Chelicerata</taxon>
        <taxon>Arachnida</taxon>
        <taxon>Acari</taxon>
        <taxon>Parasitiformes</taxon>
        <taxon>Ixodida</taxon>
        <taxon>Ixodoidea</taxon>
        <taxon>Ixodidae</taxon>
        <taxon>Ixodinae</taxon>
        <taxon>Ixodes</taxon>
    </lineage>
</organism>